<proteinExistence type="predicted"/>
<protein>
    <recommendedName>
        <fullName evidence="1">PAS fold-4 domain-containing protein</fullName>
    </recommendedName>
</protein>
<dbReference type="AlphaFoldDB" id="A0A2U8HHE7"/>
<dbReference type="InterPro" id="IPR013656">
    <property type="entry name" value="PAS_4"/>
</dbReference>
<reference evidence="2 3" key="1">
    <citation type="submission" date="2017-06" db="EMBL/GenBank/DDBJ databases">
        <title>Yangia sp. YSBP01 complete genome sequence.</title>
        <authorList>
            <person name="Woo J.-H."/>
            <person name="Kim H.-S."/>
        </authorList>
    </citation>
    <scope>NUCLEOTIDE SEQUENCE [LARGE SCALE GENOMIC DNA]</scope>
    <source>
        <strain evidence="2 3">YSBP01</strain>
    </source>
</reference>
<dbReference type="CDD" id="cd00130">
    <property type="entry name" value="PAS"/>
    <property type="match status" value="1"/>
</dbReference>
<organism evidence="2 3">
    <name type="scientific">Alloyangia pacifica</name>
    <dbReference type="NCBI Taxonomy" id="311180"/>
    <lineage>
        <taxon>Bacteria</taxon>
        <taxon>Pseudomonadati</taxon>
        <taxon>Pseudomonadota</taxon>
        <taxon>Alphaproteobacteria</taxon>
        <taxon>Rhodobacterales</taxon>
        <taxon>Roseobacteraceae</taxon>
        <taxon>Alloyangia</taxon>
    </lineage>
</organism>
<dbReference type="EMBL" id="CP022190">
    <property type="protein sequence ID" value="AWI85293.1"/>
    <property type="molecule type" value="Genomic_DNA"/>
</dbReference>
<dbReference type="Proteomes" id="UP000244915">
    <property type="component" value="Chromosome 2"/>
</dbReference>
<dbReference type="Gene3D" id="3.30.450.20">
    <property type="entry name" value="PAS domain"/>
    <property type="match status" value="1"/>
</dbReference>
<gene>
    <name evidence="2" type="ORF">CEW88_16270</name>
</gene>
<accession>A0A2U8HHE7</accession>
<dbReference type="InterPro" id="IPR035965">
    <property type="entry name" value="PAS-like_dom_sf"/>
</dbReference>
<evidence type="ECO:0000313" key="3">
    <source>
        <dbReference type="Proteomes" id="UP000244915"/>
    </source>
</evidence>
<dbReference type="Pfam" id="PF08448">
    <property type="entry name" value="PAS_4"/>
    <property type="match status" value="1"/>
</dbReference>
<evidence type="ECO:0000259" key="1">
    <source>
        <dbReference type="Pfam" id="PF08448"/>
    </source>
</evidence>
<evidence type="ECO:0000313" key="2">
    <source>
        <dbReference type="EMBL" id="AWI85293.1"/>
    </source>
</evidence>
<name>A0A2U8HHE7_9RHOB</name>
<dbReference type="SUPFAM" id="SSF55785">
    <property type="entry name" value="PYP-like sensor domain (PAS domain)"/>
    <property type="match status" value="1"/>
</dbReference>
<feature type="domain" description="PAS fold-4" evidence="1">
    <location>
        <begin position="42"/>
        <end position="137"/>
    </location>
</feature>
<dbReference type="InterPro" id="IPR000014">
    <property type="entry name" value="PAS"/>
</dbReference>
<dbReference type="KEGG" id="ypac:CEW88_16270"/>
<sequence length="228" mass="24441">MLTNRKSAHPSPDRAMILAGTNLEATALSTVMDYLAQRATICAKVLDRGGKVLAVNKRGLELLNTDATTICGQIWTEFWHGAERKKAEATLVSAFEGKPASFLGTFVHEHTGESTWDVEIVPLDWEDGKVARVLALSSFMSGTAPDGERAARAFEDRKMLGSLSELFHTLSNLTAVSTSAANILRRGVDQERAEALAEALTEAGLQAAQAVESLRRQINDSASDGAAA</sequence>